<keyword evidence="4" id="KW-1185">Reference proteome</keyword>
<dbReference type="Gene3D" id="2.30.310.10">
    <property type="entry name" value="ibrinogen binding protein from staphylococcus aureus domain"/>
    <property type="match status" value="1"/>
</dbReference>
<name>S7ULN9_9BACT</name>
<evidence type="ECO:0000313" key="3">
    <source>
        <dbReference type="EMBL" id="EPR34774.1"/>
    </source>
</evidence>
<dbReference type="GO" id="GO:0000049">
    <property type="term" value="F:tRNA binding"/>
    <property type="evidence" value="ECO:0007669"/>
    <property type="project" value="TreeGrafter"/>
</dbReference>
<dbReference type="GO" id="GO:1990112">
    <property type="term" value="C:RQC complex"/>
    <property type="evidence" value="ECO:0007669"/>
    <property type="project" value="TreeGrafter"/>
</dbReference>
<dbReference type="AlphaFoldDB" id="S7ULN9"/>
<evidence type="ECO:0000256" key="1">
    <source>
        <dbReference type="SAM" id="MobiDB-lite"/>
    </source>
</evidence>
<evidence type="ECO:0000313" key="4">
    <source>
        <dbReference type="Proteomes" id="UP000014975"/>
    </source>
</evidence>
<proteinExistence type="predicted"/>
<dbReference type="InterPro" id="IPR051608">
    <property type="entry name" value="RQC_Subunit_NEMF"/>
</dbReference>
<dbReference type="InterPro" id="IPR008532">
    <property type="entry name" value="NFACT_RNA-bd"/>
</dbReference>
<dbReference type="OrthoDB" id="9766163at2"/>
<dbReference type="Pfam" id="PF05670">
    <property type="entry name" value="NFACT-R_1"/>
    <property type="match status" value="1"/>
</dbReference>
<dbReference type="PANTHER" id="PTHR15239">
    <property type="entry name" value="NUCLEAR EXPORT MEDIATOR FACTOR NEMF"/>
    <property type="match status" value="1"/>
</dbReference>
<comment type="caution">
    <text evidence="3">The sequence shown here is derived from an EMBL/GenBank/DDBJ whole genome shotgun (WGS) entry which is preliminary data.</text>
</comment>
<organism evidence="3 4">
    <name type="scientific">Alkalidesulfovibrio alkalitolerans DSM 16529</name>
    <dbReference type="NCBI Taxonomy" id="1121439"/>
    <lineage>
        <taxon>Bacteria</taxon>
        <taxon>Pseudomonadati</taxon>
        <taxon>Thermodesulfobacteriota</taxon>
        <taxon>Desulfovibrionia</taxon>
        <taxon>Desulfovibrionales</taxon>
        <taxon>Desulfovibrionaceae</taxon>
        <taxon>Alkalidesulfovibrio</taxon>
    </lineage>
</organism>
<feature type="domain" description="NFACT RNA-binding" evidence="2">
    <location>
        <begin position="388"/>
        <end position="460"/>
    </location>
</feature>
<feature type="region of interest" description="Disordered" evidence="1">
    <location>
        <begin position="348"/>
        <end position="374"/>
    </location>
</feature>
<dbReference type="EMBL" id="ATHI01000006">
    <property type="protein sequence ID" value="EPR34774.1"/>
    <property type="molecule type" value="Genomic_DNA"/>
</dbReference>
<evidence type="ECO:0000259" key="2">
    <source>
        <dbReference type="Pfam" id="PF05670"/>
    </source>
</evidence>
<accession>S7ULN9</accession>
<dbReference type="GO" id="GO:0072344">
    <property type="term" value="P:rescue of stalled ribosome"/>
    <property type="evidence" value="ECO:0007669"/>
    <property type="project" value="TreeGrafter"/>
</dbReference>
<sequence>MDAVFFRAFAACLAPRLTGARCGKVFEPAKGCFVFALKKEGEAFFLLFHPHKARGLFCLTPAKPPMPHDPGAFAMWLRKRVTGSRVVECRADWPSLSFALVLAGRGALVLDLRQGARHVDVLPEDFGRPPPWPSLDAVLGDEDIWREFPHVSPGLRRHLGGLPRVEAVLELERLAAGECGEFWTMPEGHAPVCWPLCSPAAVRREDALLAARSVAEPRFYEMLSTDASEASQREKAAGKRRDRLLKLLARDEERLVGLLVSQRAAEALQANLSALRSRVDGAQPERLTLAHPDGGLVEVEIDPRLGAAGTMQALFSRAAKGRRGLAHVARRRQEVLREYETAFTDIVPTAREADGNDASDVGPAGPGSSLEKPAQTLPKRFQGLAIKVFVTTDGFLAVRGKSAAANHGLVTRAARPHDLWLHVKDAAGAHVVIVRDHPGQEVPERSLLEAASLAALSSPLRDAAWADVLLAEARAVRTIKGAAKGLVRLDKPDRVLRVRLDKELEDRLAVQ</sequence>
<dbReference type="Proteomes" id="UP000014975">
    <property type="component" value="Unassembled WGS sequence"/>
</dbReference>
<protein>
    <recommendedName>
        <fullName evidence="2">NFACT RNA-binding domain-containing protein</fullName>
    </recommendedName>
</protein>
<reference evidence="3 4" key="1">
    <citation type="journal article" date="2013" name="Genome Announc.">
        <title>Draft genome sequences for three mercury-methylating, sulfate-reducing bacteria.</title>
        <authorList>
            <person name="Brown S.D."/>
            <person name="Hurt R.A.Jr."/>
            <person name="Gilmour C.C."/>
            <person name="Elias D.A."/>
        </authorList>
    </citation>
    <scope>NUCLEOTIDE SEQUENCE [LARGE SCALE GENOMIC DNA]</scope>
    <source>
        <strain evidence="3 4">DSM 16529</strain>
    </source>
</reference>
<dbReference type="GO" id="GO:0043023">
    <property type="term" value="F:ribosomal large subunit binding"/>
    <property type="evidence" value="ECO:0007669"/>
    <property type="project" value="TreeGrafter"/>
</dbReference>
<dbReference type="RefSeq" id="WP_020886478.1">
    <property type="nucleotide sequence ID" value="NZ_ATHI01000006.1"/>
</dbReference>
<dbReference type="PANTHER" id="PTHR15239:SF6">
    <property type="entry name" value="RIBOSOME QUALITY CONTROL COMPLEX SUBUNIT NEMF"/>
    <property type="match status" value="1"/>
</dbReference>
<dbReference type="eggNOG" id="COG1293">
    <property type="taxonomic scope" value="Bacteria"/>
</dbReference>
<dbReference type="PATRIC" id="fig|1121439.3.peg.994"/>
<gene>
    <name evidence="3" type="ORF">dsat_2593</name>
</gene>
<dbReference type="STRING" id="1121439.dsat_2593"/>